<gene>
    <name evidence="2" type="ORF">ACFO4N_01855</name>
</gene>
<accession>A0ABV9GLC4</accession>
<proteinExistence type="predicted"/>
<keyword evidence="1" id="KW-0812">Transmembrane</keyword>
<dbReference type="EMBL" id="JBHSFW010000001">
    <property type="protein sequence ID" value="MFC4617470.1"/>
    <property type="molecule type" value="Genomic_DNA"/>
</dbReference>
<organism evidence="2 3">
    <name type="scientific">Camelliibacillus cellulosilyticus</name>
    <dbReference type="NCBI Taxonomy" id="2174486"/>
    <lineage>
        <taxon>Bacteria</taxon>
        <taxon>Bacillati</taxon>
        <taxon>Bacillota</taxon>
        <taxon>Bacilli</taxon>
        <taxon>Bacillales</taxon>
        <taxon>Sporolactobacillaceae</taxon>
        <taxon>Camelliibacillus</taxon>
    </lineage>
</organism>
<keyword evidence="1" id="KW-0472">Membrane</keyword>
<feature type="transmembrane region" description="Helical" evidence="1">
    <location>
        <begin position="20"/>
        <end position="41"/>
    </location>
</feature>
<comment type="caution">
    <text evidence="2">The sequence shown here is derived from an EMBL/GenBank/DDBJ whole genome shotgun (WGS) entry which is preliminary data.</text>
</comment>
<evidence type="ECO:0000256" key="1">
    <source>
        <dbReference type="SAM" id="Phobius"/>
    </source>
</evidence>
<keyword evidence="3" id="KW-1185">Reference proteome</keyword>
<name>A0ABV9GLC4_9BACL</name>
<keyword evidence="1" id="KW-1133">Transmembrane helix</keyword>
<evidence type="ECO:0000313" key="2">
    <source>
        <dbReference type="EMBL" id="MFC4617470.1"/>
    </source>
</evidence>
<dbReference type="RefSeq" id="WP_376844512.1">
    <property type="nucleotide sequence ID" value="NZ_JBHSFW010000001.1"/>
</dbReference>
<reference evidence="3" key="1">
    <citation type="journal article" date="2019" name="Int. J. Syst. Evol. Microbiol.">
        <title>The Global Catalogue of Microorganisms (GCM) 10K type strain sequencing project: providing services to taxonomists for standard genome sequencing and annotation.</title>
        <authorList>
            <consortium name="The Broad Institute Genomics Platform"/>
            <consortium name="The Broad Institute Genome Sequencing Center for Infectious Disease"/>
            <person name="Wu L."/>
            <person name="Ma J."/>
        </authorList>
    </citation>
    <scope>NUCLEOTIDE SEQUENCE [LARGE SCALE GENOMIC DNA]</scope>
    <source>
        <strain evidence="3">CGMCC 1.16306</strain>
    </source>
</reference>
<dbReference type="Proteomes" id="UP001596022">
    <property type="component" value="Unassembled WGS sequence"/>
</dbReference>
<evidence type="ECO:0008006" key="4">
    <source>
        <dbReference type="Google" id="ProtNLM"/>
    </source>
</evidence>
<evidence type="ECO:0000313" key="3">
    <source>
        <dbReference type="Proteomes" id="UP001596022"/>
    </source>
</evidence>
<sequence>MNVLKAGATCLRASPGVGSLFMNVLKAALSMLLAFSFWSCFQSRDAIHQTSTQKTAGKPQSSASKHQANTYQITGIIKREQNIIMVYGYSNLKKGTIVIATANDQEVGKEKVRDDGSFLITFDMPEKPATYTQYLVVLKPDLQPEELKKVYGKKGEKLAGEFGFSYKEGNTKFHGLKAGVLDHYDGDPTVLGFNYDIEPWQKVNQEEKDMKMSKGDE</sequence>
<protein>
    <recommendedName>
        <fullName evidence="4">Carboxypeptidase regulatory-like domain-containing protein</fullName>
    </recommendedName>
</protein>